<dbReference type="GO" id="GO:0004803">
    <property type="term" value="F:transposase activity"/>
    <property type="evidence" value="ECO:0007669"/>
    <property type="project" value="InterPro"/>
</dbReference>
<keyword evidence="5" id="KW-0233">DNA recombination</keyword>
<evidence type="ECO:0000256" key="3">
    <source>
        <dbReference type="ARBA" id="ARBA00022578"/>
    </source>
</evidence>
<protein>
    <recommendedName>
        <fullName evidence="8">Transposase, Mutator family</fullName>
    </recommendedName>
</protein>
<evidence type="ECO:0000256" key="5">
    <source>
        <dbReference type="ARBA" id="ARBA00023172"/>
    </source>
</evidence>
<dbReference type="Pfam" id="PF00872">
    <property type="entry name" value="Transposase_mut"/>
    <property type="match status" value="1"/>
</dbReference>
<sequence>MVIISTRKQYGGYQMAKSKNILTDKEMELVSLLMQDCQSTGDIQTKLKRLFVGTIEQMLEAEMDEHLGYEKHSVEGNNSGNSRNGYLYDQCSGSISQNGAQIHESKGDFPD</sequence>
<comment type="similarity">
    <text evidence="2">Belongs to the transposase mutator family.</text>
</comment>
<proteinExistence type="inferred from homology"/>
<evidence type="ECO:0000256" key="4">
    <source>
        <dbReference type="ARBA" id="ARBA00023125"/>
    </source>
</evidence>
<dbReference type="Proteomes" id="UP000001968">
    <property type="component" value="Chromosome"/>
</dbReference>
<evidence type="ECO:0000313" key="6">
    <source>
        <dbReference type="EMBL" id="ABI69486.1"/>
    </source>
</evidence>
<dbReference type="GO" id="GO:0003677">
    <property type="term" value="F:DNA binding"/>
    <property type="evidence" value="ECO:0007669"/>
    <property type="project" value="UniProtKB-KW"/>
</dbReference>
<evidence type="ECO:0008006" key="8">
    <source>
        <dbReference type="Google" id="ProtNLM"/>
    </source>
</evidence>
<dbReference type="HOGENOM" id="CLU_2157139_0_0_9"/>
<reference evidence="7" key="1">
    <citation type="journal article" date="2010" name="Environ. Microbiol.">
        <title>The genome of Syntrophomonas wolfei: new insights into syntrophic metabolism and biohydrogen production.</title>
        <authorList>
            <person name="Sieber J.R."/>
            <person name="Sims D.R."/>
            <person name="Han C."/>
            <person name="Kim E."/>
            <person name="Lykidis A."/>
            <person name="Lapidus A.L."/>
            <person name="McDonnald E."/>
            <person name="Rohlin L."/>
            <person name="Culley D.E."/>
            <person name="Gunsalus R."/>
            <person name="McInerney M.J."/>
        </authorList>
    </citation>
    <scope>NUCLEOTIDE SEQUENCE [LARGE SCALE GENOMIC DNA]</scope>
    <source>
        <strain evidence="7">DSM 2245B / Goettingen</strain>
    </source>
</reference>
<comment type="function">
    <text evidence="1">Required for the transposition of the insertion element.</text>
</comment>
<dbReference type="eggNOG" id="COG3328">
    <property type="taxonomic scope" value="Bacteria"/>
</dbReference>
<dbReference type="GO" id="GO:0006313">
    <property type="term" value="P:DNA transposition"/>
    <property type="evidence" value="ECO:0007669"/>
    <property type="project" value="InterPro"/>
</dbReference>
<keyword evidence="4" id="KW-0238">DNA-binding</keyword>
<dbReference type="InterPro" id="IPR001207">
    <property type="entry name" value="Transposase_mutator"/>
</dbReference>
<gene>
    <name evidence="6" type="ordered locus">Swol_2195</name>
</gene>
<dbReference type="EMBL" id="CP000448">
    <property type="protein sequence ID" value="ABI69486.1"/>
    <property type="molecule type" value="Genomic_DNA"/>
</dbReference>
<evidence type="ECO:0000256" key="1">
    <source>
        <dbReference type="ARBA" id="ARBA00002190"/>
    </source>
</evidence>
<dbReference type="STRING" id="335541.Swol_2195"/>
<dbReference type="AlphaFoldDB" id="Q0AUW8"/>
<evidence type="ECO:0000313" key="7">
    <source>
        <dbReference type="Proteomes" id="UP000001968"/>
    </source>
</evidence>
<keyword evidence="7" id="KW-1185">Reference proteome</keyword>
<name>Q0AUW8_SYNWW</name>
<keyword evidence="3" id="KW-0815">Transposition</keyword>
<accession>Q0AUW8</accession>
<organism evidence="6 7">
    <name type="scientific">Syntrophomonas wolfei subsp. wolfei (strain DSM 2245B / Goettingen)</name>
    <dbReference type="NCBI Taxonomy" id="335541"/>
    <lineage>
        <taxon>Bacteria</taxon>
        <taxon>Bacillati</taxon>
        <taxon>Bacillota</taxon>
        <taxon>Clostridia</taxon>
        <taxon>Eubacteriales</taxon>
        <taxon>Syntrophomonadaceae</taxon>
        <taxon>Syntrophomonas</taxon>
    </lineage>
</organism>
<dbReference type="KEGG" id="swo:Swol_2195"/>
<evidence type="ECO:0000256" key="2">
    <source>
        <dbReference type="ARBA" id="ARBA00010961"/>
    </source>
</evidence>